<feature type="transmembrane region" description="Helical" evidence="9">
    <location>
        <begin position="289"/>
        <end position="314"/>
    </location>
</feature>
<accession>A0ABU7P5J9</accession>
<feature type="transmembrane region" description="Helical" evidence="9">
    <location>
        <begin position="174"/>
        <end position="196"/>
    </location>
</feature>
<keyword evidence="4 9" id="KW-0812">Transmembrane</keyword>
<keyword evidence="7" id="KW-0046">Antibiotic resistance</keyword>
<keyword evidence="6 9" id="KW-0472">Membrane</keyword>
<feature type="transmembrane region" description="Helical" evidence="9">
    <location>
        <begin position="386"/>
        <end position="407"/>
    </location>
</feature>
<evidence type="ECO:0000256" key="9">
    <source>
        <dbReference type="SAM" id="Phobius"/>
    </source>
</evidence>
<gene>
    <name evidence="11" type="ORF">V2S66_03745</name>
</gene>
<evidence type="ECO:0000259" key="10">
    <source>
        <dbReference type="PROSITE" id="PS50850"/>
    </source>
</evidence>
<evidence type="ECO:0000256" key="6">
    <source>
        <dbReference type="ARBA" id="ARBA00023136"/>
    </source>
</evidence>
<evidence type="ECO:0000256" key="3">
    <source>
        <dbReference type="ARBA" id="ARBA00022475"/>
    </source>
</evidence>
<feature type="transmembrane region" description="Helical" evidence="9">
    <location>
        <begin position="149"/>
        <end position="168"/>
    </location>
</feature>
<feature type="transmembrane region" description="Helical" evidence="9">
    <location>
        <begin position="55"/>
        <end position="75"/>
    </location>
</feature>
<keyword evidence="5 9" id="KW-1133">Transmembrane helix</keyword>
<dbReference type="SUPFAM" id="SSF103473">
    <property type="entry name" value="MFS general substrate transporter"/>
    <property type="match status" value="1"/>
</dbReference>
<dbReference type="PROSITE" id="PS50850">
    <property type="entry name" value="MFS"/>
    <property type="match status" value="1"/>
</dbReference>
<organism evidence="11 12">
    <name type="scientific">Actinacidiphila polyblastidii</name>
    <dbReference type="NCBI Taxonomy" id="3110430"/>
    <lineage>
        <taxon>Bacteria</taxon>
        <taxon>Bacillati</taxon>
        <taxon>Actinomycetota</taxon>
        <taxon>Actinomycetes</taxon>
        <taxon>Kitasatosporales</taxon>
        <taxon>Streptomycetaceae</taxon>
        <taxon>Actinacidiphila</taxon>
    </lineage>
</organism>
<feature type="transmembrane region" description="Helical" evidence="9">
    <location>
        <begin position="116"/>
        <end position="137"/>
    </location>
</feature>
<protein>
    <submittedName>
        <fullName evidence="11">MFS transporter</fullName>
    </submittedName>
</protein>
<dbReference type="Gene3D" id="1.20.1720.10">
    <property type="entry name" value="Multidrug resistance protein D"/>
    <property type="match status" value="1"/>
</dbReference>
<feature type="transmembrane region" description="Helical" evidence="9">
    <location>
        <begin position="356"/>
        <end position="374"/>
    </location>
</feature>
<feature type="transmembrane region" description="Helical" evidence="9">
    <location>
        <begin position="224"/>
        <end position="242"/>
    </location>
</feature>
<evidence type="ECO:0000256" key="7">
    <source>
        <dbReference type="ARBA" id="ARBA00023251"/>
    </source>
</evidence>
<dbReference type="RefSeq" id="WP_330792973.1">
    <property type="nucleotide sequence ID" value="NZ_JAZEWV010000002.1"/>
</dbReference>
<comment type="caution">
    <text evidence="11">The sequence shown here is derived from an EMBL/GenBank/DDBJ whole genome shotgun (WGS) entry which is preliminary data.</text>
</comment>
<dbReference type="EMBL" id="JAZEWV010000002">
    <property type="protein sequence ID" value="MEE4541081.1"/>
    <property type="molecule type" value="Genomic_DNA"/>
</dbReference>
<feature type="transmembrane region" description="Helical" evidence="9">
    <location>
        <begin position="465"/>
        <end position="487"/>
    </location>
</feature>
<sequence>MSAVSPASSAAPLRARSRGAALAVLSAGTLMIILDGTIVNVALPSIQHDLGFSQAGLAWVINAYLIAFGGLLLLTGRLGDLLGRRRVLVAGLAAFTAASLLCGLADSAGLLVAARFVQGAAGAMVSAVALGMVITLYPDARGRARAMGVYSFTQSAGGVLGLLAGGVLTQAVNWHWIFFVNLPIGAAAALLSLRLLPDDRPGERSGATLAAPPHGLRALRGADVPGALLATGALMLGVFTIVRTGDHGWTSAGTAWSGALSVLLLAAFLRRESGAARPLMPLRIFRSRIVSGANLVQMLMVAGGFGFQFLTALYLQRVLGYDPLRIGLAIAPTGVVIGVMSLGLSARLGGRFGQRAVLLPSLALFGAGFLLLARAPSAHASYAVDILPPILLFGVGFGLAMPSLMTLGMSDATPADSGLISGVFNTAQQIGGALGLAVLASLAAARTDRRVSAGDALPQALTSGYHLAFTTAAGLLAAATVLAAALLRTPAPTRSGHDDDATDGDAASGDAAGSALPIAEAEADSGAPTRAAGSGHAGAATPARAESVTR</sequence>
<feature type="transmembrane region" description="Helical" evidence="9">
    <location>
        <begin position="87"/>
        <end position="110"/>
    </location>
</feature>
<feature type="compositionally biased region" description="Low complexity" evidence="8">
    <location>
        <begin position="504"/>
        <end position="515"/>
    </location>
</feature>
<evidence type="ECO:0000256" key="1">
    <source>
        <dbReference type="ARBA" id="ARBA00004651"/>
    </source>
</evidence>
<dbReference type="PANTHER" id="PTHR42718">
    <property type="entry name" value="MAJOR FACILITATOR SUPERFAMILY MULTIDRUG TRANSPORTER MFSC"/>
    <property type="match status" value="1"/>
</dbReference>
<proteinExistence type="predicted"/>
<feature type="transmembrane region" description="Helical" evidence="9">
    <location>
        <begin position="419"/>
        <end position="445"/>
    </location>
</feature>
<comment type="subcellular location">
    <subcellularLocation>
        <location evidence="1">Cell membrane</location>
        <topology evidence="1">Multi-pass membrane protein</topology>
    </subcellularLocation>
</comment>
<keyword evidence="3" id="KW-1003">Cell membrane</keyword>
<evidence type="ECO:0000256" key="4">
    <source>
        <dbReference type="ARBA" id="ARBA00022692"/>
    </source>
</evidence>
<dbReference type="InterPro" id="IPR020846">
    <property type="entry name" value="MFS_dom"/>
</dbReference>
<feature type="transmembrane region" description="Helical" evidence="9">
    <location>
        <begin position="248"/>
        <end position="269"/>
    </location>
</feature>
<dbReference type="Proteomes" id="UP001344658">
    <property type="component" value="Unassembled WGS sequence"/>
</dbReference>
<name>A0ABU7P5J9_9ACTN</name>
<feature type="transmembrane region" description="Helical" evidence="9">
    <location>
        <begin position="326"/>
        <end position="344"/>
    </location>
</feature>
<evidence type="ECO:0000313" key="12">
    <source>
        <dbReference type="Proteomes" id="UP001344658"/>
    </source>
</evidence>
<dbReference type="Pfam" id="PF07690">
    <property type="entry name" value="MFS_1"/>
    <property type="match status" value="1"/>
</dbReference>
<reference evidence="11 12" key="1">
    <citation type="submission" date="2023-12" db="EMBL/GenBank/DDBJ databases">
        <title>Streptomyces sp. V4-01.</title>
        <authorList>
            <person name="Somphong A."/>
            <person name="Phongsopitanun W."/>
        </authorList>
    </citation>
    <scope>NUCLEOTIDE SEQUENCE [LARGE SCALE GENOMIC DNA]</scope>
    <source>
        <strain evidence="11 12">V4-01</strain>
    </source>
</reference>
<feature type="domain" description="Major facilitator superfamily (MFS) profile" evidence="10">
    <location>
        <begin position="21"/>
        <end position="491"/>
    </location>
</feature>
<dbReference type="InterPro" id="IPR036259">
    <property type="entry name" value="MFS_trans_sf"/>
</dbReference>
<keyword evidence="12" id="KW-1185">Reference proteome</keyword>
<evidence type="ECO:0000256" key="8">
    <source>
        <dbReference type="SAM" id="MobiDB-lite"/>
    </source>
</evidence>
<dbReference type="InterPro" id="IPR011701">
    <property type="entry name" value="MFS"/>
</dbReference>
<feature type="transmembrane region" description="Helical" evidence="9">
    <location>
        <begin position="20"/>
        <end position="43"/>
    </location>
</feature>
<dbReference type="CDD" id="cd17321">
    <property type="entry name" value="MFS_MMR_MDR_like"/>
    <property type="match status" value="1"/>
</dbReference>
<evidence type="ECO:0000256" key="2">
    <source>
        <dbReference type="ARBA" id="ARBA00022448"/>
    </source>
</evidence>
<evidence type="ECO:0000256" key="5">
    <source>
        <dbReference type="ARBA" id="ARBA00022989"/>
    </source>
</evidence>
<keyword evidence="2" id="KW-0813">Transport</keyword>
<feature type="region of interest" description="Disordered" evidence="8">
    <location>
        <begin position="491"/>
        <end position="550"/>
    </location>
</feature>
<dbReference type="Gene3D" id="1.20.1250.20">
    <property type="entry name" value="MFS general substrate transporter like domains"/>
    <property type="match status" value="1"/>
</dbReference>
<dbReference type="PANTHER" id="PTHR42718:SF46">
    <property type="entry name" value="BLR6921 PROTEIN"/>
    <property type="match status" value="1"/>
</dbReference>
<evidence type="ECO:0000313" key="11">
    <source>
        <dbReference type="EMBL" id="MEE4541081.1"/>
    </source>
</evidence>